<evidence type="ECO:0000256" key="2">
    <source>
        <dbReference type="ARBA" id="ARBA00022670"/>
    </source>
</evidence>
<dbReference type="CDD" id="cd05474">
    <property type="entry name" value="SAP_like"/>
    <property type="match status" value="1"/>
</dbReference>
<keyword evidence="2 7" id="KW-0645">Protease</keyword>
<protein>
    <submittedName>
        <fullName evidence="9">Aspartic endopeptidase</fullName>
    </submittedName>
</protein>
<feature type="active site" evidence="6">
    <location>
        <position position="276"/>
    </location>
</feature>
<dbReference type="AlphaFoldDB" id="A0A395NIC7"/>
<accession>A0A395NIC7</accession>
<dbReference type="Pfam" id="PF00026">
    <property type="entry name" value="Asp"/>
    <property type="match status" value="1"/>
</dbReference>
<evidence type="ECO:0000256" key="3">
    <source>
        <dbReference type="ARBA" id="ARBA00022729"/>
    </source>
</evidence>
<gene>
    <name evidence="9" type="ORF">TARUN_6407</name>
</gene>
<dbReference type="PROSITE" id="PS51767">
    <property type="entry name" value="PEPTIDASE_A1"/>
    <property type="match status" value="1"/>
</dbReference>
<dbReference type="PANTHER" id="PTHR47966">
    <property type="entry name" value="BETA-SITE APP-CLEAVING ENZYME, ISOFORM A-RELATED"/>
    <property type="match status" value="1"/>
</dbReference>
<dbReference type="PRINTS" id="PR00792">
    <property type="entry name" value="PEPSIN"/>
</dbReference>
<keyword evidence="4 7" id="KW-0064">Aspartyl protease</keyword>
<dbReference type="InterPro" id="IPR033121">
    <property type="entry name" value="PEPTIDASE_A1"/>
</dbReference>
<dbReference type="PROSITE" id="PS00141">
    <property type="entry name" value="ASP_PROTEASE"/>
    <property type="match status" value="2"/>
</dbReference>
<dbReference type="InterPro" id="IPR021109">
    <property type="entry name" value="Peptidase_aspartic_dom_sf"/>
</dbReference>
<dbReference type="Proteomes" id="UP000266272">
    <property type="component" value="Unassembled WGS sequence"/>
</dbReference>
<dbReference type="GO" id="GO:0006508">
    <property type="term" value="P:proteolysis"/>
    <property type="evidence" value="ECO:0007669"/>
    <property type="project" value="UniProtKB-KW"/>
</dbReference>
<evidence type="ECO:0000256" key="4">
    <source>
        <dbReference type="ARBA" id="ARBA00022750"/>
    </source>
</evidence>
<comment type="similarity">
    <text evidence="1 7">Belongs to the peptidase A1 family.</text>
</comment>
<proteinExistence type="inferred from homology"/>
<dbReference type="EMBL" id="PXOA01000406">
    <property type="protein sequence ID" value="RFU75835.1"/>
    <property type="molecule type" value="Genomic_DNA"/>
</dbReference>
<feature type="domain" description="Peptidase A1" evidence="8">
    <location>
        <begin position="61"/>
        <end position="408"/>
    </location>
</feature>
<evidence type="ECO:0000256" key="6">
    <source>
        <dbReference type="PIRSR" id="PIRSR601461-1"/>
    </source>
</evidence>
<evidence type="ECO:0000313" key="9">
    <source>
        <dbReference type="EMBL" id="RFU75835.1"/>
    </source>
</evidence>
<evidence type="ECO:0000256" key="1">
    <source>
        <dbReference type="ARBA" id="ARBA00007447"/>
    </source>
</evidence>
<comment type="caution">
    <text evidence="9">The sequence shown here is derived from an EMBL/GenBank/DDBJ whole genome shotgun (WGS) entry which is preliminary data.</text>
</comment>
<organism evidence="9 10">
    <name type="scientific">Trichoderma arundinaceum</name>
    <dbReference type="NCBI Taxonomy" id="490622"/>
    <lineage>
        <taxon>Eukaryota</taxon>
        <taxon>Fungi</taxon>
        <taxon>Dikarya</taxon>
        <taxon>Ascomycota</taxon>
        <taxon>Pezizomycotina</taxon>
        <taxon>Sordariomycetes</taxon>
        <taxon>Hypocreomycetidae</taxon>
        <taxon>Hypocreales</taxon>
        <taxon>Hypocreaceae</taxon>
        <taxon>Trichoderma</taxon>
    </lineage>
</organism>
<dbReference type="OrthoDB" id="771136at2759"/>
<dbReference type="InterPro" id="IPR033876">
    <property type="entry name" value="SAP-like"/>
</dbReference>
<dbReference type="SUPFAM" id="SSF50630">
    <property type="entry name" value="Acid proteases"/>
    <property type="match status" value="1"/>
</dbReference>
<keyword evidence="3" id="KW-0732">Signal</keyword>
<dbReference type="GO" id="GO:0004190">
    <property type="term" value="F:aspartic-type endopeptidase activity"/>
    <property type="evidence" value="ECO:0007669"/>
    <property type="project" value="UniProtKB-KW"/>
</dbReference>
<dbReference type="InterPro" id="IPR001461">
    <property type="entry name" value="Aspartic_peptidase_A1"/>
</dbReference>
<dbReference type="STRING" id="490622.A0A395NIC7"/>
<sequence length="478" mass="50930">MRSSFQYASLAGLIATGTVSAGILSVPIEKRHPNSDLTPSLLRRDGNVSLAAINNITGGGYYAEFSIGTPPQKLSFLLDTGSSDTWVNSVEADLCTDREVQSEIGERCFKQFDPSRSTSYKPSSQIFDITYLDGRNIRGEYFKDTVTIDGATVKGQQLGLALRSVRGTGIMGLGFKENVAATTKYPTVIDNMVSQKVIPVPAFSLYLNDLQTSQGTILFGGVDTDKFHGGLATLPLQPLPAAIAKTQEIVMYNVQLNGFTTSSVDTPAVNASAVLDSGSTLTLLPDAVVQALWSHFNVLSIPGIPIPFVDCAQANTKGVTFNFQFTNKTIRVPIDEMVINNLASVQDEIMSDPEAAKFFQGWQGVCTFGISSTKNYGISSSSFVLLGDTFLRSAYVVYDLQNKQLGIAQATLNSTSSSIIEFKAGSKSIPGPVSTGDDADDADDSDDAGNAGSMMYPSFSVAVAGTVLMTLSMIMSAL</sequence>
<evidence type="ECO:0000313" key="10">
    <source>
        <dbReference type="Proteomes" id="UP000266272"/>
    </source>
</evidence>
<evidence type="ECO:0000256" key="5">
    <source>
        <dbReference type="ARBA" id="ARBA00022801"/>
    </source>
</evidence>
<evidence type="ECO:0000259" key="8">
    <source>
        <dbReference type="PROSITE" id="PS51767"/>
    </source>
</evidence>
<dbReference type="PANTHER" id="PTHR47966:SF65">
    <property type="entry name" value="ASPARTIC-TYPE ENDOPEPTIDASE"/>
    <property type="match status" value="1"/>
</dbReference>
<evidence type="ECO:0000256" key="7">
    <source>
        <dbReference type="RuleBase" id="RU000454"/>
    </source>
</evidence>
<reference evidence="9 10" key="1">
    <citation type="journal article" date="2018" name="PLoS Pathog.">
        <title>Evolution of structural diversity of trichothecenes, a family of toxins produced by plant pathogenic and entomopathogenic fungi.</title>
        <authorList>
            <person name="Proctor R.H."/>
            <person name="McCormick S.P."/>
            <person name="Kim H.S."/>
            <person name="Cardoza R.E."/>
            <person name="Stanley A.M."/>
            <person name="Lindo L."/>
            <person name="Kelly A."/>
            <person name="Brown D.W."/>
            <person name="Lee T."/>
            <person name="Vaughan M.M."/>
            <person name="Alexander N.J."/>
            <person name="Busman M."/>
            <person name="Gutierrez S."/>
        </authorList>
    </citation>
    <scope>NUCLEOTIDE SEQUENCE [LARGE SCALE GENOMIC DNA]</scope>
    <source>
        <strain evidence="9 10">IBT 40837</strain>
    </source>
</reference>
<dbReference type="InterPro" id="IPR001969">
    <property type="entry name" value="Aspartic_peptidase_AS"/>
</dbReference>
<keyword evidence="5 7" id="KW-0378">Hydrolase</keyword>
<keyword evidence="10" id="KW-1185">Reference proteome</keyword>
<name>A0A395NIC7_TRIAR</name>
<feature type="active site" evidence="6">
    <location>
        <position position="79"/>
    </location>
</feature>
<dbReference type="Gene3D" id="2.40.70.10">
    <property type="entry name" value="Acid Proteases"/>
    <property type="match status" value="2"/>
</dbReference>